<feature type="domain" description="CFEM" evidence="16">
    <location>
        <begin position="31"/>
        <end position="79"/>
    </location>
</feature>
<dbReference type="GO" id="GO:0098552">
    <property type="term" value="C:side of membrane"/>
    <property type="evidence" value="ECO:0007669"/>
    <property type="project" value="UniProtKB-KW"/>
</dbReference>
<evidence type="ECO:0000256" key="14">
    <source>
        <dbReference type="SAM" id="Phobius"/>
    </source>
</evidence>
<sequence>MKRTLLSLLLLWLCVRTAVAIGIARASGSGSLPPCVVECTSQSLLLGDCDASDTVCRCTNKNLNTLISLCLMEKCYIADSIGTNPRNRSFRIIPEANIPPAAARSWAQECDRPHDNHHESLRAAIVAGGIAGVLIVILRIFSRRYTLRRFWWDDWSHIIAGVLMIPLIVFSNLCVNDGMGYHLYDINFSSVSQATQLFMWYYLCQIFWLVVIYFIKMSILFLYLRIFPEIRLFRNCVIATMVFTTVAIIIIVPMDIWQCVPVHAIWELKREDARCLNISGVAYASAGVNIATEIAVLILPLPLLRRLRTGIAQKVGLYALFGCGILVIGIASARVSTLSNVEAIHDPTYLNAGVFYWTCAETAVAHLCAAAPAIRPLYVKLRDMIRQKRKRTSNCSESDVFSGNSLSNVRNRSISRLSSQK</sequence>
<dbReference type="STRING" id="104259.A0A0F7TIT9"/>
<dbReference type="Proteomes" id="UP000042958">
    <property type="component" value="Unassembled WGS sequence"/>
</dbReference>
<dbReference type="PANTHER" id="PTHR33048">
    <property type="entry name" value="PTH11-LIKE INTEGRAL MEMBRANE PROTEIN (AFU_ORTHOLOGUE AFUA_5G11245)"/>
    <property type="match status" value="1"/>
</dbReference>
<feature type="transmembrane region" description="Helical" evidence="14">
    <location>
        <begin position="154"/>
        <end position="173"/>
    </location>
</feature>
<keyword evidence="19" id="KW-1185">Reference proteome</keyword>
<evidence type="ECO:0000256" key="7">
    <source>
        <dbReference type="ARBA" id="ARBA00022692"/>
    </source>
</evidence>
<dbReference type="Pfam" id="PF20684">
    <property type="entry name" value="Fung_rhodopsin"/>
    <property type="match status" value="1"/>
</dbReference>
<keyword evidence="8 15" id="KW-0732">Signal</keyword>
<reference evidence="19" key="1">
    <citation type="journal article" date="2015" name="Genome Announc.">
        <title>Draft genome sequence of the fungus Penicillium brasilianum MG11.</title>
        <authorList>
            <person name="Horn F."/>
            <person name="Linde J."/>
            <person name="Mattern D.J."/>
            <person name="Walther G."/>
            <person name="Guthke R."/>
            <person name="Brakhage A.A."/>
            <person name="Valiante V."/>
        </authorList>
    </citation>
    <scope>NUCLEOTIDE SEQUENCE [LARGE SCALE GENOMIC DNA]</scope>
    <source>
        <strain evidence="19">MG11</strain>
    </source>
</reference>
<evidence type="ECO:0000256" key="15">
    <source>
        <dbReference type="SAM" id="SignalP"/>
    </source>
</evidence>
<name>A0A0F7TIT9_PENBI</name>
<feature type="signal peptide" evidence="15">
    <location>
        <begin position="1"/>
        <end position="20"/>
    </location>
</feature>
<comment type="subcellular location">
    <subcellularLocation>
        <location evidence="2">Membrane</location>
        <topology evidence="2">Lipid-anchor</topology>
        <topology evidence="2">GPI-anchor</topology>
    </subcellularLocation>
    <subcellularLocation>
        <location evidence="1">Membrane</location>
        <topology evidence="1">Multi-pass membrane protein</topology>
    </subcellularLocation>
    <subcellularLocation>
        <location evidence="3">Secreted</location>
    </subcellularLocation>
</comment>
<protein>
    <submittedName>
        <fullName evidence="18">Uncharacterized protein</fullName>
    </submittedName>
</protein>
<dbReference type="GO" id="GO:0005576">
    <property type="term" value="C:extracellular region"/>
    <property type="evidence" value="ECO:0007669"/>
    <property type="project" value="UniProtKB-SubCell"/>
</dbReference>
<keyword evidence="12" id="KW-0449">Lipoprotein</keyword>
<evidence type="ECO:0000256" key="4">
    <source>
        <dbReference type="ARBA" id="ARBA00010031"/>
    </source>
</evidence>
<evidence type="ECO:0000256" key="5">
    <source>
        <dbReference type="ARBA" id="ARBA00022525"/>
    </source>
</evidence>
<dbReference type="InterPro" id="IPR049326">
    <property type="entry name" value="Rhodopsin_dom_fungi"/>
</dbReference>
<keyword evidence="7 14" id="KW-0812">Transmembrane</keyword>
<keyword evidence="10 14" id="KW-0472">Membrane</keyword>
<evidence type="ECO:0000256" key="1">
    <source>
        <dbReference type="ARBA" id="ARBA00004141"/>
    </source>
</evidence>
<evidence type="ECO:0000313" key="18">
    <source>
        <dbReference type="EMBL" id="CEJ55396.1"/>
    </source>
</evidence>
<keyword evidence="11" id="KW-1015">Disulfide bond</keyword>
<evidence type="ECO:0000313" key="19">
    <source>
        <dbReference type="Proteomes" id="UP000042958"/>
    </source>
</evidence>
<dbReference type="InterPro" id="IPR052337">
    <property type="entry name" value="SAT4-like"/>
</dbReference>
<feature type="transmembrane region" description="Helical" evidence="14">
    <location>
        <begin position="121"/>
        <end position="142"/>
    </location>
</feature>
<dbReference type="Pfam" id="PF05730">
    <property type="entry name" value="CFEM"/>
    <property type="match status" value="1"/>
</dbReference>
<dbReference type="EMBL" id="CDHK01000002">
    <property type="protein sequence ID" value="CEJ55396.1"/>
    <property type="molecule type" value="Genomic_DNA"/>
</dbReference>
<feature type="transmembrane region" description="Helical" evidence="14">
    <location>
        <begin position="236"/>
        <end position="258"/>
    </location>
</feature>
<evidence type="ECO:0000256" key="12">
    <source>
        <dbReference type="ARBA" id="ARBA00023288"/>
    </source>
</evidence>
<keyword evidence="9 14" id="KW-1133">Transmembrane helix</keyword>
<evidence type="ECO:0000259" key="17">
    <source>
        <dbReference type="Pfam" id="PF20684"/>
    </source>
</evidence>
<keyword evidence="5" id="KW-0964">Secreted</keyword>
<evidence type="ECO:0000256" key="6">
    <source>
        <dbReference type="ARBA" id="ARBA00022622"/>
    </source>
</evidence>
<organism evidence="18 19">
    <name type="scientific">Penicillium brasilianum</name>
    <dbReference type="NCBI Taxonomy" id="104259"/>
    <lineage>
        <taxon>Eukaryota</taxon>
        <taxon>Fungi</taxon>
        <taxon>Dikarya</taxon>
        <taxon>Ascomycota</taxon>
        <taxon>Pezizomycotina</taxon>
        <taxon>Eurotiomycetes</taxon>
        <taxon>Eurotiomycetidae</taxon>
        <taxon>Eurotiales</taxon>
        <taxon>Aspergillaceae</taxon>
        <taxon>Penicillium</taxon>
    </lineage>
</organism>
<dbReference type="OrthoDB" id="2496787at2759"/>
<feature type="chain" id="PRO_5002522351" evidence="15">
    <location>
        <begin position="21"/>
        <end position="421"/>
    </location>
</feature>
<evidence type="ECO:0000256" key="3">
    <source>
        <dbReference type="ARBA" id="ARBA00004613"/>
    </source>
</evidence>
<evidence type="ECO:0000256" key="11">
    <source>
        <dbReference type="ARBA" id="ARBA00023157"/>
    </source>
</evidence>
<evidence type="ECO:0000256" key="9">
    <source>
        <dbReference type="ARBA" id="ARBA00022989"/>
    </source>
</evidence>
<comment type="similarity">
    <text evidence="13">Belongs to the SAT4 family.</text>
</comment>
<keyword evidence="6" id="KW-0325">Glycoprotein</keyword>
<accession>A0A0F7TIT9</accession>
<feature type="transmembrane region" description="Helical" evidence="14">
    <location>
        <begin position="355"/>
        <end position="378"/>
    </location>
</feature>
<dbReference type="PANTHER" id="PTHR33048:SF47">
    <property type="entry name" value="INTEGRAL MEMBRANE PROTEIN-RELATED"/>
    <property type="match status" value="1"/>
</dbReference>
<evidence type="ECO:0000256" key="13">
    <source>
        <dbReference type="ARBA" id="ARBA00038359"/>
    </source>
</evidence>
<feature type="transmembrane region" description="Helical" evidence="14">
    <location>
        <begin position="315"/>
        <end position="335"/>
    </location>
</feature>
<gene>
    <name evidence="18" type="ORF">PMG11_01657</name>
</gene>
<dbReference type="InterPro" id="IPR008427">
    <property type="entry name" value="Extracellular_membr_CFEM_dom"/>
</dbReference>
<keyword evidence="6" id="KW-0336">GPI-anchor</keyword>
<feature type="domain" description="Rhodopsin" evidence="17">
    <location>
        <begin position="138"/>
        <end position="379"/>
    </location>
</feature>
<comment type="similarity">
    <text evidence="4">Belongs to the RBT5 family.</text>
</comment>
<feature type="transmembrane region" description="Helical" evidence="14">
    <location>
        <begin position="199"/>
        <end position="224"/>
    </location>
</feature>
<proteinExistence type="inferred from homology"/>
<evidence type="ECO:0000259" key="16">
    <source>
        <dbReference type="Pfam" id="PF05730"/>
    </source>
</evidence>
<evidence type="ECO:0000256" key="2">
    <source>
        <dbReference type="ARBA" id="ARBA00004589"/>
    </source>
</evidence>
<dbReference type="AlphaFoldDB" id="A0A0F7TIT9"/>
<feature type="transmembrane region" description="Helical" evidence="14">
    <location>
        <begin position="278"/>
        <end position="303"/>
    </location>
</feature>
<evidence type="ECO:0000256" key="10">
    <source>
        <dbReference type="ARBA" id="ARBA00023136"/>
    </source>
</evidence>
<evidence type="ECO:0000256" key="8">
    <source>
        <dbReference type="ARBA" id="ARBA00022729"/>
    </source>
</evidence>